<protein>
    <submittedName>
        <fullName evidence="7">LysR family transcriptional regulator</fullName>
    </submittedName>
</protein>
<dbReference type="InterPro" id="IPR000847">
    <property type="entry name" value="LysR_HTH_N"/>
</dbReference>
<accession>A0AAW7Z6R9</accession>
<keyword evidence="4" id="KW-0804">Transcription</keyword>
<evidence type="ECO:0000256" key="4">
    <source>
        <dbReference type="ARBA" id="ARBA00023163"/>
    </source>
</evidence>
<dbReference type="EMBL" id="CP013926">
    <property type="protein sequence ID" value="AMJ75263.1"/>
    <property type="molecule type" value="Genomic_DNA"/>
</dbReference>
<evidence type="ECO:0000256" key="3">
    <source>
        <dbReference type="ARBA" id="ARBA00023125"/>
    </source>
</evidence>
<dbReference type="GO" id="GO:0006351">
    <property type="term" value="P:DNA-templated transcription"/>
    <property type="evidence" value="ECO:0007669"/>
    <property type="project" value="TreeGrafter"/>
</dbReference>
<dbReference type="SUPFAM" id="SSF46785">
    <property type="entry name" value="Winged helix' DNA-binding domain"/>
    <property type="match status" value="1"/>
</dbReference>
<dbReference type="Gene3D" id="1.10.10.10">
    <property type="entry name" value="Winged helix-like DNA-binding domain superfamily/Winged helix DNA-binding domain"/>
    <property type="match status" value="1"/>
</dbReference>
<dbReference type="KEGG" id="asq:AVL57_15610"/>
<dbReference type="PANTHER" id="PTHR30537">
    <property type="entry name" value="HTH-TYPE TRANSCRIPTIONAL REGULATOR"/>
    <property type="match status" value="1"/>
</dbReference>
<dbReference type="AlphaFoldDB" id="A0AAW7Z6R9"/>
<dbReference type="GO" id="GO:0003700">
    <property type="term" value="F:DNA-binding transcription factor activity"/>
    <property type="evidence" value="ECO:0007669"/>
    <property type="project" value="InterPro"/>
</dbReference>
<dbReference type="Proteomes" id="UP000056750">
    <property type="component" value="Chromosome"/>
</dbReference>
<keyword evidence="2" id="KW-0805">Transcription regulation</keyword>
<dbReference type="InterPro" id="IPR036390">
    <property type="entry name" value="WH_DNA-bd_sf"/>
</dbReference>
<reference evidence="6 8" key="1">
    <citation type="submission" date="2015-12" db="EMBL/GenBank/DDBJ databases">
        <title>Intraspecies pangenome expansion in the marine bacterium Alteromonas.</title>
        <authorList>
            <person name="Lopez-Perez M."/>
            <person name="Rodriguez-Valera F."/>
        </authorList>
    </citation>
    <scope>NUCLEOTIDE SEQUENCE [LARGE SCALE GENOMIC DNA]</scope>
    <source>
        <strain evidence="6 8">LMG 21861</strain>
    </source>
</reference>
<dbReference type="Gene3D" id="3.40.190.290">
    <property type="match status" value="1"/>
</dbReference>
<sequence length="300" mass="33535">MLDDLTLFIEVIQRGSFAKTAEDLRISPSALSKRIAKLEMRFGAPLLSRSSRGVVLTAFGKMIYDDVADVILRVKQKVQAYDSTQLNMLSVLCPQNLVAGPLFTPFSEFQFAHPTLQLRIEPNNRNVLTSQKQFDIAFRVGEQQDSSLIQRRMGSVSVHIVGRNNKLNTSHLFVPYTIKQIPNAEQFTNLSDTYDNVHFVGDITLARQFVASGNGAALLPSTEIQILIDDKTPDLQFHSEQLFARPIYALWPNSSSPSIQAAELIENVHRYCSATPSLCGEALSTPNEIDYAYLNREGKQ</sequence>
<evidence type="ECO:0000313" key="9">
    <source>
        <dbReference type="Proteomes" id="UP001170717"/>
    </source>
</evidence>
<dbReference type="PANTHER" id="PTHR30537:SF5">
    <property type="entry name" value="HTH-TYPE TRANSCRIPTIONAL ACTIVATOR TTDR-RELATED"/>
    <property type="match status" value="1"/>
</dbReference>
<dbReference type="PROSITE" id="PS50931">
    <property type="entry name" value="HTH_LYSR"/>
    <property type="match status" value="1"/>
</dbReference>
<dbReference type="InterPro" id="IPR058163">
    <property type="entry name" value="LysR-type_TF_proteobact-type"/>
</dbReference>
<dbReference type="SUPFAM" id="SSF53850">
    <property type="entry name" value="Periplasmic binding protein-like II"/>
    <property type="match status" value="1"/>
</dbReference>
<reference evidence="7" key="2">
    <citation type="submission" date="2023-07" db="EMBL/GenBank/DDBJ databases">
        <title>Genome content predicts the carbon catabolic preferences of heterotrophic bacteria.</title>
        <authorList>
            <person name="Gralka M."/>
        </authorList>
    </citation>
    <scope>NUCLEOTIDE SEQUENCE</scope>
    <source>
        <strain evidence="7">F2M12</strain>
    </source>
</reference>
<evidence type="ECO:0000313" key="7">
    <source>
        <dbReference type="EMBL" id="MDO6577967.1"/>
    </source>
</evidence>
<dbReference type="InterPro" id="IPR036388">
    <property type="entry name" value="WH-like_DNA-bd_sf"/>
</dbReference>
<dbReference type="GeneID" id="83259150"/>
<keyword evidence="8" id="KW-1185">Reference proteome</keyword>
<name>A0AAW7Z6R9_9ALTE</name>
<keyword evidence="3" id="KW-0238">DNA-binding</keyword>
<gene>
    <name evidence="6" type="ORF">AVL57_15610</name>
    <name evidence="7" type="ORF">Q4527_11215</name>
</gene>
<dbReference type="Proteomes" id="UP001170717">
    <property type="component" value="Unassembled WGS sequence"/>
</dbReference>
<dbReference type="RefSeq" id="WP_057790241.1">
    <property type="nucleotide sequence ID" value="NZ_CANLMS010000001.1"/>
</dbReference>
<feature type="domain" description="HTH lysR-type" evidence="5">
    <location>
        <begin position="1"/>
        <end position="57"/>
    </location>
</feature>
<organism evidence="7 9">
    <name type="scientific">Alteromonas stellipolaris</name>
    <dbReference type="NCBI Taxonomy" id="233316"/>
    <lineage>
        <taxon>Bacteria</taxon>
        <taxon>Pseudomonadati</taxon>
        <taxon>Pseudomonadota</taxon>
        <taxon>Gammaproteobacteria</taxon>
        <taxon>Alteromonadales</taxon>
        <taxon>Alteromonadaceae</taxon>
        <taxon>Alteromonas/Salinimonas group</taxon>
        <taxon>Alteromonas</taxon>
    </lineage>
</organism>
<evidence type="ECO:0000256" key="2">
    <source>
        <dbReference type="ARBA" id="ARBA00023015"/>
    </source>
</evidence>
<evidence type="ECO:0000313" key="6">
    <source>
        <dbReference type="EMBL" id="AMJ75263.1"/>
    </source>
</evidence>
<dbReference type="FunFam" id="1.10.10.10:FF:000001">
    <property type="entry name" value="LysR family transcriptional regulator"/>
    <property type="match status" value="1"/>
</dbReference>
<dbReference type="EMBL" id="JAUOQI010000006">
    <property type="protein sequence ID" value="MDO6577967.1"/>
    <property type="molecule type" value="Genomic_DNA"/>
</dbReference>
<evidence type="ECO:0000259" key="5">
    <source>
        <dbReference type="PROSITE" id="PS50931"/>
    </source>
</evidence>
<comment type="similarity">
    <text evidence="1">Belongs to the LysR transcriptional regulatory family.</text>
</comment>
<proteinExistence type="inferred from homology"/>
<evidence type="ECO:0000313" key="8">
    <source>
        <dbReference type="Proteomes" id="UP000056750"/>
    </source>
</evidence>
<dbReference type="Pfam" id="PF00126">
    <property type="entry name" value="HTH_1"/>
    <property type="match status" value="1"/>
</dbReference>
<dbReference type="GO" id="GO:0043565">
    <property type="term" value="F:sequence-specific DNA binding"/>
    <property type="evidence" value="ECO:0007669"/>
    <property type="project" value="TreeGrafter"/>
</dbReference>
<evidence type="ECO:0000256" key="1">
    <source>
        <dbReference type="ARBA" id="ARBA00009437"/>
    </source>
</evidence>